<evidence type="ECO:0000256" key="1">
    <source>
        <dbReference type="SAM" id="Coils"/>
    </source>
</evidence>
<protein>
    <recommendedName>
        <fullName evidence="5">DUF4280 domain-containing protein</fullName>
    </recommendedName>
</protein>
<sequence>MGSYLPQKTYVVCLNQLGTEYKQLELSEERANNSINTVKLGSESRVFLVKIDKNLTEDFTCKSGCSSGAGTTAIGVGVIAGMGVAVGVGAVASGLAGTAALAAGIAVIPVAGWIIGGALAIGCLAYGLWEMMKSPTCSQMIGYEESQWRMVHPTVRFDSKGVERKNQFYALTQKSKLVCKEPGGILLPFISESLAKQAAQEIGNNNQNELKTNVVGGLFTGFLLGFSFGGATSLGAIKIGLSFGGWTLAGHYAINPYVVQPSADWTADKIAHAEGINKTYEELKELPYKDDNPPIRPTDNEGTLETIYGVYNDSKSINTDKSHREALEKDLKALEQKRGSQARRNHQNQISEKIQNGHYGEDIKKLFTKNNGRMRGVTETNVKKAINSKSNSVGSRKKGVIKASSEGLIGLMFPFISTYFGNEAIRLGANMYQQDTGNSVSVNSIKH</sequence>
<proteinExistence type="predicted"/>
<keyword evidence="2" id="KW-0472">Membrane</keyword>
<keyword evidence="2" id="KW-0812">Transmembrane</keyword>
<dbReference type="EMBL" id="SELH01000009">
    <property type="protein sequence ID" value="TWP30805.1"/>
    <property type="molecule type" value="Genomic_DNA"/>
</dbReference>
<evidence type="ECO:0008006" key="5">
    <source>
        <dbReference type="Google" id="ProtNLM"/>
    </source>
</evidence>
<organism evidence="3 4">
    <name type="scientific">Apibacter muscae</name>
    <dbReference type="NCBI Taxonomy" id="2509004"/>
    <lineage>
        <taxon>Bacteria</taxon>
        <taxon>Pseudomonadati</taxon>
        <taxon>Bacteroidota</taxon>
        <taxon>Flavobacteriia</taxon>
        <taxon>Flavobacteriales</taxon>
        <taxon>Weeksellaceae</taxon>
        <taxon>Apibacter</taxon>
    </lineage>
</organism>
<name>A0A563DKP6_9FLAO</name>
<feature type="coiled-coil region" evidence="1">
    <location>
        <begin position="317"/>
        <end position="344"/>
    </location>
</feature>
<gene>
    <name evidence="3" type="ORF">ETU09_00120</name>
</gene>
<feature type="transmembrane region" description="Helical" evidence="2">
    <location>
        <begin position="101"/>
        <end position="129"/>
    </location>
</feature>
<comment type="caution">
    <text evidence="3">The sequence shown here is derived from an EMBL/GenBank/DDBJ whole genome shotgun (WGS) entry which is preliminary data.</text>
</comment>
<evidence type="ECO:0000313" key="4">
    <source>
        <dbReference type="Proteomes" id="UP000319499"/>
    </source>
</evidence>
<dbReference type="AlphaFoldDB" id="A0A563DKP6"/>
<reference evidence="3 4" key="1">
    <citation type="submission" date="2019-02" db="EMBL/GenBank/DDBJ databases">
        <title>Apibacter muscae sp. nov.: a novel member of the house fly microbiota.</title>
        <authorList>
            <person name="Park R."/>
        </authorList>
    </citation>
    <scope>NUCLEOTIDE SEQUENCE [LARGE SCALE GENOMIC DNA]</scope>
    <source>
        <strain evidence="3 4">AL1</strain>
    </source>
</reference>
<keyword evidence="4" id="KW-1185">Reference proteome</keyword>
<keyword evidence="2" id="KW-1133">Transmembrane helix</keyword>
<keyword evidence="1" id="KW-0175">Coiled coil</keyword>
<accession>A0A563DKP6</accession>
<evidence type="ECO:0000313" key="3">
    <source>
        <dbReference type="EMBL" id="TWP30805.1"/>
    </source>
</evidence>
<evidence type="ECO:0000256" key="2">
    <source>
        <dbReference type="SAM" id="Phobius"/>
    </source>
</evidence>
<dbReference type="Proteomes" id="UP000319499">
    <property type="component" value="Unassembled WGS sequence"/>
</dbReference>
<dbReference type="OrthoDB" id="1273603at2"/>
<feature type="transmembrane region" description="Helical" evidence="2">
    <location>
        <begin position="72"/>
        <end position="95"/>
    </location>
</feature>
<dbReference type="RefSeq" id="WP_146291065.1">
    <property type="nucleotide sequence ID" value="NZ_SELH01000009.1"/>
</dbReference>